<dbReference type="PANTHER" id="PTHR16222:SF24">
    <property type="entry name" value="ADP-RIBOSYLHYDROLASE ARH3"/>
    <property type="match status" value="1"/>
</dbReference>
<evidence type="ECO:0000313" key="6">
    <source>
        <dbReference type="Proteomes" id="UP000548304"/>
    </source>
</evidence>
<dbReference type="InterPro" id="IPR005502">
    <property type="entry name" value="Ribosyl_crysJ1"/>
</dbReference>
<dbReference type="Gene3D" id="1.10.4080.10">
    <property type="entry name" value="ADP-ribosylation/Crystallin J1"/>
    <property type="match status" value="1"/>
</dbReference>
<dbReference type="EMBL" id="JACBYW010000003">
    <property type="protein sequence ID" value="NYH78596.1"/>
    <property type="molecule type" value="Genomic_DNA"/>
</dbReference>
<evidence type="ECO:0000313" key="5">
    <source>
        <dbReference type="EMBL" id="NYH78596.1"/>
    </source>
</evidence>
<keyword evidence="2 5" id="KW-0378">Hydrolase</keyword>
<feature type="binding site" evidence="3">
    <location>
        <position position="52"/>
    </location>
    <ligand>
        <name>Mg(2+)</name>
        <dbReference type="ChEBI" id="CHEBI:18420"/>
        <label>1</label>
    </ligand>
</feature>
<dbReference type="Proteomes" id="UP000548304">
    <property type="component" value="Unassembled WGS sequence"/>
</dbReference>
<dbReference type="EC" id="3.2.1.143" evidence="5"/>
<feature type="binding site" evidence="3">
    <location>
        <position position="266"/>
    </location>
    <ligand>
        <name>Mg(2+)</name>
        <dbReference type="ChEBI" id="CHEBI:18420"/>
        <label>1</label>
    </ligand>
</feature>
<feature type="binding site" evidence="3">
    <location>
        <position position="267"/>
    </location>
    <ligand>
        <name>Mg(2+)</name>
        <dbReference type="ChEBI" id="CHEBI:18420"/>
        <label>1</label>
    </ligand>
</feature>
<dbReference type="RefSeq" id="WP_179535082.1">
    <property type="nucleotide sequence ID" value="NZ_JACBYW010000003.1"/>
</dbReference>
<feature type="binding site" evidence="3">
    <location>
        <position position="53"/>
    </location>
    <ligand>
        <name>Mg(2+)</name>
        <dbReference type="ChEBI" id="CHEBI:18420"/>
        <label>1</label>
    </ligand>
</feature>
<evidence type="ECO:0000256" key="4">
    <source>
        <dbReference type="SAM" id="MobiDB-lite"/>
    </source>
</evidence>
<dbReference type="GO" id="GO:0046872">
    <property type="term" value="F:metal ion binding"/>
    <property type="evidence" value="ECO:0007669"/>
    <property type="project" value="UniProtKB-KW"/>
</dbReference>
<feature type="binding site" evidence="3">
    <location>
        <position position="51"/>
    </location>
    <ligand>
        <name>Mg(2+)</name>
        <dbReference type="ChEBI" id="CHEBI:18420"/>
        <label>1</label>
    </ligand>
</feature>
<dbReference type="GO" id="GO:0004649">
    <property type="term" value="F:poly(ADP-ribose) glycohydrolase activity"/>
    <property type="evidence" value="ECO:0007669"/>
    <property type="project" value="UniProtKB-EC"/>
</dbReference>
<feature type="binding site" evidence="3">
    <location>
        <position position="264"/>
    </location>
    <ligand>
        <name>Mg(2+)</name>
        <dbReference type="ChEBI" id="CHEBI:18420"/>
        <label>1</label>
    </ligand>
</feature>
<dbReference type="SUPFAM" id="SSF101478">
    <property type="entry name" value="ADP-ribosylglycohydrolase"/>
    <property type="match status" value="1"/>
</dbReference>
<keyword evidence="5" id="KW-0326">Glycosidase</keyword>
<reference evidence="5 6" key="1">
    <citation type="submission" date="2020-07" db="EMBL/GenBank/DDBJ databases">
        <title>Genomic Encyclopedia of Type Strains, Phase III (KMG-III): the genomes of soil and plant-associated and newly described type strains.</title>
        <authorList>
            <person name="Whitman W."/>
        </authorList>
    </citation>
    <scope>NUCLEOTIDE SEQUENCE [LARGE SCALE GENOMIC DNA]</scope>
    <source>
        <strain evidence="5 6">CECT 8576</strain>
    </source>
</reference>
<gene>
    <name evidence="5" type="ORF">FHR84_001921</name>
</gene>
<keyword evidence="3" id="KW-0479">Metal-binding</keyword>
<keyword evidence="6" id="KW-1185">Reference proteome</keyword>
<protein>
    <submittedName>
        <fullName evidence="5">Poly(ADP-ribose) glycohydrolase ARH3</fullName>
        <ecNumber evidence="5">3.2.1.143</ecNumber>
    </submittedName>
</protein>
<name>A0A852Z4T4_9ACTN</name>
<accession>A0A852Z4T4</accession>
<evidence type="ECO:0000256" key="1">
    <source>
        <dbReference type="ARBA" id="ARBA00010702"/>
    </source>
</evidence>
<proteinExistence type="inferred from homology"/>
<comment type="similarity">
    <text evidence="1">Belongs to the ADP-ribosylglycohydrolase family.</text>
</comment>
<dbReference type="InterPro" id="IPR050792">
    <property type="entry name" value="ADP-ribosylglycohydrolase"/>
</dbReference>
<comment type="caution">
    <text evidence="5">The sequence shown here is derived from an EMBL/GenBank/DDBJ whole genome shotgun (WGS) entry which is preliminary data.</text>
</comment>
<dbReference type="Pfam" id="PF03747">
    <property type="entry name" value="ADP_ribosyl_GH"/>
    <property type="match status" value="1"/>
</dbReference>
<feature type="region of interest" description="Disordered" evidence="4">
    <location>
        <begin position="211"/>
        <end position="230"/>
    </location>
</feature>
<dbReference type="PANTHER" id="PTHR16222">
    <property type="entry name" value="ADP-RIBOSYLGLYCOHYDROLASE"/>
    <property type="match status" value="1"/>
</dbReference>
<dbReference type="AlphaFoldDB" id="A0A852Z4T4"/>
<evidence type="ECO:0000256" key="3">
    <source>
        <dbReference type="PIRSR" id="PIRSR605502-1"/>
    </source>
</evidence>
<organism evidence="5 6">
    <name type="scientific">Actinopolyspora biskrensis</name>
    <dbReference type="NCBI Taxonomy" id="1470178"/>
    <lineage>
        <taxon>Bacteria</taxon>
        <taxon>Bacillati</taxon>
        <taxon>Actinomycetota</taxon>
        <taxon>Actinomycetes</taxon>
        <taxon>Actinopolysporales</taxon>
        <taxon>Actinopolysporaceae</taxon>
        <taxon>Actinopolyspora</taxon>
    </lineage>
</organism>
<evidence type="ECO:0000256" key="2">
    <source>
        <dbReference type="ARBA" id="ARBA00022801"/>
    </source>
</evidence>
<sequence length="309" mass="31646">MNAGDRRDRAAGLLLGAALGDALGARFEGMSAVRAERLDEVETSGEELRYTDDTVLTLVLAEHLVEQEPGSGIRSQDLALGFARAWRAEPGRGWGGSIGNVFRAVLAGSEWSSAARSSFGGQGSYGNGAAMRVSPVALVAPTAPEAAALGQRSGEVTHAHPDGSHAAAVQACAVHLALSTTPGTAFDADRFLDGVASCCPDSRWISLLERTRATPRSSSPGEAAERLGNDVTAPGSVPLALFAFLRHPDSPREAVRFAIAAGGDTDTIGSMAGALAGARCGATALPPGPLRRLEGAARLRELGSLLASG</sequence>
<comment type="cofactor">
    <cofactor evidence="3">
        <name>Mg(2+)</name>
        <dbReference type="ChEBI" id="CHEBI:18420"/>
    </cofactor>
    <text evidence="3">Binds 2 magnesium ions per subunit.</text>
</comment>
<dbReference type="InterPro" id="IPR036705">
    <property type="entry name" value="Ribosyl_crysJ1_sf"/>
</dbReference>
<keyword evidence="3" id="KW-0460">Magnesium</keyword>